<dbReference type="AlphaFoldDB" id="A2EBA4"/>
<dbReference type="SMART" id="SM01117">
    <property type="entry name" value="Cyt-b5"/>
    <property type="match status" value="1"/>
</dbReference>
<evidence type="ECO:0000256" key="1">
    <source>
        <dbReference type="ARBA" id="ARBA00022617"/>
    </source>
</evidence>
<organism evidence="6 7">
    <name type="scientific">Trichomonas vaginalis (strain ATCC PRA-98 / G3)</name>
    <dbReference type="NCBI Taxonomy" id="412133"/>
    <lineage>
        <taxon>Eukaryota</taxon>
        <taxon>Metamonada</taxon>
        <taxon>Parabasalia</taxon>
        <taxon>Trichomonadida</taxon>
        <taxon>Trichomonadidae</taxon>
        <taxon>Trichomonas</taxon>
    </lineage>
</organism>
<dbReference type="FunCoup" id="A2EBA4">
    <property type="interactions" value="536"/>
</dbReference>
<keyword evidence="2 4" id="KW-0479">Metal-binding</keyword>
<accession>A2EBA4</accession>
<evidence type="ECO:0000313" key="6">
    <source>
        <dbReference type="EMBL" id="EAY10049.1"/>
    </source>
</evidence>
<dbReference type="STRING" id="5722.A2EBA4"/>
<keyword evidence="1 4" id="KW-0349">Heme</keyword>
<reference evidence="6" key="1">
    <citation type="submission" date="2006-10" db="EMBL/GenBank/DDBJ databases">
        <authorList>
            <person name="Amadeo P."/>
            <person name="Zhao Q."/>
            <person name="Wortman J."/>
            <person name="Fraser-Liggett C."/>
            <person name="Carlton J."/>
        </authorList>
    </citation>
    <scope>NUCLEOTIDE SEQUENCE</scope>
    <source>
        <strain evidence="6">G3</strain>
    </source>
</reference>
<dbReference type="Gene3D" id="3.10.120.10">
    <property type="entry name" value="Cytochrome b5-like heme/steroid binding domain"/>
    <property type="match status" value="1"/>
</dbReference>
<dbReference type="PROSITE" id="PS50255">
    <property type="entry name" value="CYTOCHROME_B5_2"/>
    <property type="match status" value="1"/>
</dbReference>
<dbReference type="PANTHER" id="PTHR46237:SF1">
    <property type="entry name" value="CYTOCHROME B5 REDUCTASE 4"/>
    <property type="match status" value="1"/>
</dbReference>
<evidence type="ECO:0000256" key="3">
    <source>
        <dbReference type="ARBA" id="ARBA00023004"/>
    </source>
</evidence>
<dbReference type="VEuPathDB" id="TrichDB:TVAG_329360"/>
<dbReference type="GO" id="GO:0020037">
    <property type="term" value="F:heme binding"/>
    <property type="evidence" value="ECO:0000318"/>
    <property type="project" value="GO_Central"/>
</dbReference>
<sequence>MNMKAILAKREAMRNEWGENVAVQCEWRGDITMEEVMKHRTPEDCWNVINGVVYDMTQYVCKHPGGASPLVQRADISSVFKTFHKHIKIDFLHKLKIGNLVQ</sequence>
<dbReference type="OrthoDB" id="260519at2759"/>
<keyword evidence="7" id="KW-1185">Reference proteome</keyword>
<dbReference type="GO" id="GO:0016020">
    <property type="term" value="C:membrane"/>
    <property type="evidence" value="ECO:0000318"/>
    <property type="project" value="GO_Central"/>
</dbReference>
<protein>
    <submittedName>
        <fullName evidence="6">Cytochrome b5-like Heme/Steroid binding domain containing protein</fullName>
    </submittedName>
</protein>
<evidence type="ECO:0000259" key="5">
    <source>
        <dbReference type="PROSITE" id="PS50255"/>
    </source>
</evidence>
<dbReference type="InterPro" id="IPR018506">
    <property type="entry name" value="Cyt_B5_heme-BS"/>
</dbReference>
<dbReference type="InParanoid" id="A2EBA4"/>
<dbReference type="GO" id="GO:0046872">
    <property type="term" value="F:metal ion binding"/>
    <property type="evidence" value="ECO:0007669"/>
    <property type="project" value="UniProtKB-UniRule"/>
</dbReference>
<evidence type="ECO:0000313" key="7">
    <source>
        <dbReference type="Proteomes" id="UP000001542"/>
    </source>
</evidence>
<dbReference type="InterPro" id="IPR036400">
    <property type="entry name" value="Cyt_B5-like_heme/steroid_sf"/>
</dbReference>
<dbReference type="RefSeq" id="XP_001322272.1">
    <property type="nucleotide sequence ID" value="XM_001322237.1"/>
</dbReference>
<dbReference type="PANTHER" id="PTHR46237">
    <property type="entry name" value="CYTOCHROME B5 REDUCTASE 4 FAMILY MEMBER"/>
    <property type="match status" value="1"/>
</dbReference>
<keyword evidence="3 4" id="KW-0408">Iron</keyword>
<evidence type="ECO:0000256" key="2">
    <source>
        <dbReference type="ARBA" id="ARBA00022723"/>
    </source>
</evidence>
<dbReference type="InterPro" id="IPR001199">
    <property type="entry name" value="Cyt_B5-like_heme/steroid-bd"/>
</dbReference>
<proteinExistence type="inferred from homology"/>
<dbReference type="KEGG" id="tva:4767980"/>
<feature type="domain" description="Cytochrome b5 heme-binding" evidence="5">
    <location>
        <begin position="28"/>
        <end position="101"/>
    </location>
</feature>
<dbReference type="Proteomes" id="UP000001542">
    <property type="component" value="Unassembled WGS sequence"/>
</dbReference>
<dbReference type="InterPro" id="IPR051872">
    <property type="entry name" value="Cytochrome_b5/Flavoprotein_Rdt"/>
</dbReference>
<dbReference type="Pfam" id="PF00173">
    <property type="entry name" value="Cyt-b5"/>
    <property type="match status" value="1"/>
</dbReference>
<dbReference type="PROSITE" id="PS00191">
    <property type="entry name" value="CYTOCHROME_B5_1"/>
    <property type="match status" value="1"/>
</dbReference>
<name>A2EBA4_TRIV3</name>
<gene>
    <name evidence="6" type="ORF">TVAG_329360</name>
</gene>
<comment type="similarity">
    <text evidence="4">Belongs to the cytochrome b5 family.</text>
</comment>
<reference evidence="6" key="2">
    <citation type="journal article" date="2007" name="Science">
        <title>Draft genome sequence of the sexually transmitted pathogen Trichomonas vaginalis.</title>
        <authorList>
            <person name="Carlton J.M."/>
            <person name="Hirt R.P."/>
            <person name="Silva J.C."/>
            <person name="Delcher A.L."/>
            <person name="Schatz M."/>
            <person name="Zhao Q."/>
            <person name="Wortman J.R."/>
            <person name="Bidwell S.L."/>
            <person name="Alsmark U.C.M."/>
            <person name="Besteiro S."/>
            <person name="Sicheritz-Ponten T."/>
            <person name="Noel C.J."/>
            <person name="Dacks J.B."/>
            <person name="Foster P.G."/>
            <person name="Simillion C."/>
            <person name="Van de Peer Y."/>
            <person name="Miranda-Saavedra D."/>
            <person name="Barton G.J."/>
            <person name="Westrop G.D."/>
            <person name="Mueller S."/>
            <person name="Dessi D."/>
            <person name="Fiori P.L."/>
            <person name="Ren Q."/>
            <person name="Paulsen I."/>
            <person name="Zhang H."/>
            <person name="Bastida-Corcuera F.D."/>
            <person name="Simoes-Barbosa A."/>
            <person name="Brown M.T."/>
            <person name="Hayes R.D."/>
            <person name="Mukherjee M."/>
            <person name="Okumura C.Y."/>
            <person name="Schneider R."/>
            <person name="Smith A.J."/>
            <person name="Vanacova S."/>
            <person name="Villalvazo M."/>
            <person name="Haas B.J."/>
            <person name="Pertea M."/>
            <person name="Feldblyum T.V."/>
            <person name="Utterback T.R."/>
            <person name="Shu C.L."/>
            <person name="Osoegawa K."/>
            <person name="de Jong P.J."/>
            <person name="Hrdy I."/>
            <person name="Horvathova L."/>
            <person name="Zubacova Z."/>
            <person name="Dolezal P."/>
            <person name="Malik S.B."/>
            <person name="Logsdon J.M. Jr."/>
            <person name="Henze K."/>
            <person name="Gupta A."/>
            <person name="Wang C.C."/>
            <person name="Dunne R.L."/>
            <person name="Upcroft J.A."/>
            <person name="Upcroft P."/>
            <person name="White O."/>
            <person name="Salzberg S.L."/>
            <person name="Tang P."/>
            <person name="Chiu C.-H."/>
            <person name="Lee Y.-S."/>
            <person name="Embley T.M."/>
            <person name="Coombs G.H."/>
            <person name="Mottram J.C."/>
            <person name="Tachezy J."/>
            <person name="Fraser-Liggett C.M."/>
            <person name="Johnson P.J."/>
        </authorList>
    </citation>
    <scope>NUCLEOTIDE SEQUENCE [LARGE SCALE GENOMIC DNA]</scope>
    <source>
        <strain evidence="6">G3</strain>
    </source>
</reference>
<dbReference type="SUPFAM" id="SSF55856">
    <property type="entry name" value="Cytochrome b5-like heme/steroid binding domain"/>
    <property type="match status" value="1"/>
</dbReference>
<dbReference type="EMBL" id="DS113345">
    <property type="protein sequence ID" value="EAY10049.1"/>
    <property type="molecule type" value="Genomic_DNA"/>
</dbReference>
<evidence type="ECO:0000256" key="4">
    <source>
        <dbReference type="RuleBase" id="RU362121"/>
    </source>
</evidence>
<dbReference type="SMR" id="A2EBA4"/>
<dbReference type="VEuPathDB" id="TrichDB:TVAGG3_0309660"/>